<evidence type="ECO:0000313" key="2">
    <source>
        <dbReference type="EMBL" id="SUI47528.1"/>
    </source>
</evidence>
<proteinExistence type="predicted"/>
<sequence>MMTVLVGDVPAPRQTRLILLGRLYWQRYLTRQSLLLLDDEQLADVGLTRTQAWREGRKPFWRG</sequence>
<dbReference type="Pfam" id="PF06568">
    <property type="entry name" value="YjiS-like"/>
    <property type="match status" value="1"/>
</dbReference>
<accession>A0A379YN65</accession>
<reference evidence="2 3" key="1">
    <citation type="submission" date="2018-06" db="EMBL/GenBank/DDBJ databases">
        <authorList>
            <consortium name="Pathogen Informatics"/>
            <person name="Doyle S."/>
        </authorList>
    </citation>
    <scope>NUCLEOTIDE SEQUENCE [LARGE SCALE GENOMIC DNA]</scope>
    <source>
        <strain evidence="2 3">NCTC11544</strain>
    </source>
</reference>
<dbReference type="InterPro" id="IPR009506">
    <property type="entry name" value="YjiS-like"/>
</dbReference>
<evidence type="ECO:0000313" key="3">
    <source>
        <dbReference type="Proteomes" id="UP000255529"/>
    </source>
</evidence>
<feature type="domain" description="YjiS-like" evidence="1">
    <location>
        <begin position="22"/>
        <end position="52"/>
    </location>
</feature>
<protein>
    <submittedName>
        <fullName evidence="2">Uncharacterized conserved small protein</fullName>
    </submittedName>
</protein>
<dbReference type="AlphaFoldDB" id="A0A379YN65"/>
<dbReference type="Proteomes" id="UP000255529">
    <property type="component" value="Unassembled WGS sequence"/>
</dbReference>
<gene>
    <name evidence="2" type="ORF">NCTC11544_00762</name>
</gene>
<name>A0A379YN65_9GAMM</name>
<dbReference type="EMBL" id="UGYN01000002">
    <property type="protein sequence ID" value="SUI47528.1"/>
    <property type="molecule type" value="Genomic_DNA"/>
</dbReference>
<evidence type="ECO:0000259" key="1">
    <source>
        <dbReference type="Pfam" id="PF06568"/>
    </source>
</evidence>
<organism evidence="2 3">
    <name type="scientific">Serratia quinivorans</name>
    <dbReference type="NCBI Taxonomy" id="137545"/>
    <lineage>
        <taxon>Bacteria</taxon>
        <taxon>Pseudomonadati</taxon>
        <taxon>Pseudomonadota</taxon>
        <taxon>Gammaproteobacteria</taxon>
        <taxon>Enterobacterales</taxon>
        <taxon>Yersiniaceae</taxon>
        <taxon>Serratia</taxon>
    </lineage>
</organism>